<keyword evidence="9" id="KW-0472">Membrane</keyword>
<keyword evidence="5" id="KW-0378">Hydrolase</keyword>
<dbReference type="EMBL" id="QEOP01000001">
    <property type="protein sequence ID" value="PVZ96148.1"/>
    <property type="molecule type" value="Genomic_DNA"/>
</dbReference>
<reference evidence="10 11" key="1">
    <citation type="submission" date="2018-05" db="EMBL/GenBank/DDBJ databases">
        <title>Amnibacterium sp. M8JJ-5, whole genome shotgun sequence.</title>
        <authorList>
            <person name="Tuo L."/>
        </authorList>
    </citation>
    <scope>NUCLEOTIDE SEQUENCE [LARGE SCALE GENOMIC DNA]</scope>
    <source>
        <strain evidence="10 11">M8JJ-5</strain>
    </source>
</reference>
<comment type="catalytic activity">
    <reaction evidence="7">
        <text>a 1,2-diacyl-sn-glycero-3-phosphocholine + H2O = phosphocholine + a 1,2-diacyl-sn-glycerol + H(+)</text>
        <dbReference type="Rhea" id="RHEA:10604"/>
        <dbReference type="ChEBI" id="CHEBI:15377"/>
        <dbReference type="ChEBI" id="CHEBI:15378"/>
        <dbReference type="ChEBI" id="CHEBI:17815"/>
        <dbReference type="ChEBI" id="CHEBI:57643"/>
        <dbReference type="ChEBI" id="CHEBI:295975"/>
        <dbReference type="EC" id="3.1.4.3"/>
    </reaction>
    <physiologicalReaction direction="left-to-right" evidence="7">
        <dbReference type="Rhea" id="RHEA:10605"/>
    </physiologicalReaction>
</comment>
<evidence type="ECO:0000256" key="4">
    <source>
        <dbReference type="ARBA" id="ARBA00022512"/>
    </source>
</evidence>
<name>A0A2V1HU97_9MICO</name>
<feature type="region of interest" description="Disordered" evidence="8">
    <location>
        <begin position="1"/>
        <end position="22"/>
    </location>
</feature>
<evidence type="ECO:0000256" key="9">
    <source>
        <dbReference type="SAM" id="Phobius"/>
    </source>
</evidence>
<comment type="caution">
    <text evidence="10">The sequence shown here is derived from an EMBL/GenBank/DDBJ whole genome shotgun (WGS) entry which is preliminary data.</text>
</comment>
<dbReference type="PANTHER" id="PTHR31956:SF1">
    <property type="entry name" value="NON-SPECIFIC PHOSPHOLIPASE C1"/>
    <property type="match status" value="1"/>
</dbReference>
<dbReference type="InterPro" id="IPR017850">
    <property type="entry name" value="Alkaline_phosphatase_core_sf"/>
</dbReference>
<dbReference type="GO" id="GO:0034480">
    <property type="term" value="F:phosphatidylcholine phospholipase C activity"/>
    <property type="evidence" value="ECO:0007669"/>
    <property type="project" value="UniProtKB-EC"/>
</dbReference>
<gene>
    <name evidence="10" type="ORF">DDQ50_06885</name>
</gene>
<feature type="transmembrane region" description="Helical" evidence="9">
    <location>
        <begin position="23"/>
        <end position="44"/>
    </location>
</feature>
<dbReference type="OrthoDB" id="4181857at2"/>
<dbReference type="Gene3D" id="3.40.720.10">
    <property type="entry name" value="Alkaline Phosphatase, subunit A"/>
    <property type="match status" value="2"/>
</dbReference>
<evidence type="ECO:0000313" key="11">
    <source>
        <dbReference type="Proteomes" id="UP000244893"/>
    </source>
</evidence>
<dbReference type="RefSeq" id="WP_116755882.1">
    <property type="nucleotide sequence ID" value="NZ_JBHUEX010000001.1"/>
</dbReference>
<feature type="compositionally biased region" description="Basic and acidic residues" evidence="8">
    <location>
        <begin position="1"/>
        <end position="17"/>
    </location>
</feature>
<keyword evidence="9" id="KW-1133">Transmembrane helix</keyword>
<feature type="region of interest" description="Disordered" evidence="8">
    <location>
        <begin position="493"/>
        <end position="541"/>
    </location>
</feature>
<organism evidence="10 11">
    <name type="scientific">Amnibacterium flavum</name>
    <dbReference type="NCBI Taxonomy" id="2173173"/>
    <lineage>
        <taxon>Bacteria</taxon>
        <taxon>Bacillati</taxon>
        <taxon>Actinomycetota</taxon>
        <taxon>Actinomycetes</taxon>
        <taxon>Micrococcales</taxon>
        <taxon>Microbacteriaceae</taxon>
        <taxon>Amnibacterium</taxon>
    </lineage>
</organism>
<evidence type="ECO:0000256" key="5">
    <source>
        <dbReference type="ARBA" id="ARBA00022801"/>
    </source>
</evidence>
<dbReference type="InterPro" id="IPR006311">
    <property type="entry name" value="TAT_signal"/>
</dbReference>
<evidence type="ECO:0000256" key="3">
    <source>
        <dbReference type="ARBA" id="ARBA00012018"/>
    </source>
</evidence>
<evidence type="ECO:0000256" key="8">
    <source>
        <dbReference type="SAM" id="MobiDB-lite"/>
    </source>
</evidence>
<accession>A0A2V1HU97</accession>
<dbReference type="InterPro" id="IPR007312">
    <property type="entry name" value="Phosphoesterase"/>
</dbReference>
<evidence type="ECO:0000256" key="2">
    <source>
        <dbReference type="ARBA" id="ARBA00009717"/>
    </source>
</evidence>
<evidence type="ECO:0000256" key="6">
    <source>
        <dbReference type="ARBA" id="ARBA00023026"/>
    </source>
</evidence>
<keyword evidence="9" id="KW-0812">Transmembrane</keyword>
<proteinExistence type="inferred from homology"/>
<keyword evidence="4" id="KW-0134">Cell wall</keyword>
<dbReference type="EC" id="3.1.4.3" evidence="3"/>
<evidence type="ECO:0000256" key="1">
    <source>
        <dbReference type="ARBA" id="ARBA00004191"/>
    </source>
</evidence>
<dbReference type="PROSITE" id="PS51318">
    <property type="entry name" value="TAT"/>
    <property type="match status" value="1"/>
</dbReference>
<comment type="subcellular location">
    <subcellularLocation>
        <location evidence="1">Secreted</location>
        <location evidence="1">Cell wall</location>
    </subcellularLocation>
</comment>
<dbReference type="Proteomes" id="UP000244893">
    <property type="component" value="Unassembled WGS sequence"/>
</dbReference>
<sequence length="585" mass="63288">MSDDRPGDDDSTRETPKPSRRNFLRVAGLGAAGVAASAAAAFGVSQLGRAPSDAQAPVPTPTGSLPPRAEGPGFDHLIVVMYENRSFDNIFGYLYDGGGLAEGQTFEGLTSAHSNRTAKGHEVAVHRYKGNTDEIMSSPRPDPGEEYPHVNTQLFGTVAPESNKHKKVGKMTAPFNAPTDDSSPDMSGFLQDYINNYTADHEGKEPTEDEYSVVMGAFDPQMLPVFSTLARNFAIYDAWHCAVPSQTFGNRSFFNASTSHGYVTNSGDGGYKKWFDSKNLSPTIFNRLTDGGLDWAVYYDDKQIVSMTGFIHAPALEPYFKTNFRTMTQFYEDVAKGQLPAYSFVEPRMVYDHNDMHPPVGPLTETDVDGTIIAGGAVSDVRAGEALLHQIYSAVRASSSSTGSNAMNTMLLVTFDEHGGTYDHVPPPAATPPEPQADTEMGFQFNRLGVRVPAIAISAYTAKGSVIHDPMHHGSVISTLTTKYGLPPITARDNGAPTIDNATNLADPRDPVSWPETHPQYVPANPERDLPFDAADEDRPLSPPGVGLVGMLIAKYGTKDDKVPTSYKQAYDLLTKRGQDIFGSG</sequence>
<keyword evidence="4" id="KW-0964">Secreted</keyword>
<keyword evidence="11" id="KW-1185">Reference proteome</keyword>
<protein>
    <recommendedName>
        <fullName evidence="3">phospholipase C</fullName>
        <ecNumber evidence="3">3.1.4.3</ecNumber>
    </recommendedName>
</protein>
<evidence type="ECO:0000256" key="7">
    <source>
        <dbReference type="ARBA" id="ARBA00048421"/>
    </source>
</evidence>
<keyword evidence="6" id="KW-0843">Virulence</keyword>
<dbReference type="AlphaFoldDB" id="A0A2V1HU97"/>
<dbReference type="PANTHER" id="PTHR31956">
    <property type="entry name" value="NON-SPECIFIC PHOSPHOLIPASE C4-RELATED"/>
    <property type="match status" value="1"/>
</dbReference>
<evidence type="ECO:0000313" key="10">
    <source>
        <dbReference type="EMBL" id="PVZ96148.1"/>
    </source>
</evidence>
<comment type="similarity">
    <text evidence="2">Belongs to the bacterial phospholipase C family.</text>
</comment>
<feature type="region of interest" description="Disordered" evidence="8">
    <location>
        <begin position="50"/>
        <end position="70"/>
    </location>
</feature>
<dbReference type="GO" id="GO:0009395">
    <property type="term" value="P:phospholipid catabolic process"/>
    <property type="evidence" value="ECO:0007669"/>
    <property type="project" value="TreeGrafter"/>
</dbReference>
<dbReference type="Pfam" id="PF04185">
    <property type="entry name" value="Phosphoesterase"/>
    <property type="match status" value="1"/>
</dbReference>